<keyword evidence="6" id="KW-1133">Transmembrane helix</keyword>
<evidence type="ECO:0000256" key="1">
    <source>
        <dbReference type="ARBA" id="ARBA00022729"/>
    </source>
</evidence>
<dbReference type="InterPro" id="IPR013519">
    <property type="entry name" value="Int_alpha_beta-p"/>
</dbReference>
<keyword evidence="1 7" id="KW-0732">Signal</keyword>
<feature type="region of interest" description="Disordered" evidence="5">
    <location>
        <begin position="343"/>
        <end position="368"/>
    </location>
</feature>
<accession>A0ABN9RKK7</accession>
<dbReference type="Pfam" id="PF14312">
    <property type="entry name" value="FG-GAP_2"/>
    <property type="match status" value="5"/>
</dbReference>
<name>A0ABN9RKK7_9DINO</name>
<keyword evidence="3" id="KW-0325">Glycoprotein</keyword>
<keyword evidence="6" id="KW-0472">Membrane</keyword>
<dbReference type="Gene3D" id="2.130.10.130">
    <property type="entry name" value="Integrin alpha, N-terminal"/>
    <property type="match status" value="2"/>
</dbReference>
<feature type="region of interest" description="Disordered" evidence="5">
    <location>
        <begin position="24"/>
        <end position="56"/>
    </location>
</feature>
<dbReference type="SUPFAM" id="SSF82171">
    <property type="entry name" value="DPP6 N-terminal domain-like"/>
    <property type="match status" value="1"/>
</dbReference>
<dbReference type="Proteomes" id="UP001189429">
    <property type="component" value="Unassembled WGS sequence"/>
</dbReference>
<dbReference type="PANTHER" id="PTHR36220">
    <property type="entry name" value="UNNAMED PRODUCT"/>
    <property type="match status" value="1"/>
</dbReference>
<evidence type="ECO:0000256" key="3">
    <source>
        <dbReference type="ARBA" id="ARBA00023180"/>
    </source>
</evidence>
<feature type="compositionally biased region" description="Acidic residues" evidence="5">
    <location>
        <begin position="422"/>
        <end position="431"/>
    </location>
</feature>
<evidence type="ECO:0000256" key="7">
    <source>
        <dbReference type="SAM" id="SignalP"/>
    </source>
</evidence>
<evidence type="ECO:0000313" key="9">
    <source>
        <dbReference type="Proteomes" id="UP001189429"/>
    </source>
</evidence>
<sequence length="431" mass="44269">MMRRRTSHSVGALLLLLVARGAPSAGSPASGTLARPRLEGSASGRPREPQAAFGRRQATSGAQLLKLLAGDGVAYSQFGISVAVSSDGARVVVGAGGYYDDDELGSQFGSAYVLDGATGERLLKLVASDGAQFDSFGYSVAVSSDGARVVVGSVYDDDQASTTGSAYVFNGTTGERLLKLVASDGAANDYFGDSVAVSSDGARVVVGATGDDDQGANSGSAYVLDGTTGERLLKLVASDGAQLDRFGYSVAVSSDGARVVVGSFYDSDQGTAFGSAYVFNGTTGERLLKLVASDGAANDYFGDSVAVSSDGARVVVGAMNDDDQGTNSGSAYVFDFTETTTETTTATTTKTATTTTDTGMSSDTSNTTATTEPWGLIAVFAGVLILFLVCCVALGCLVKRRRGRSPRPERGIDNAEVKDNEYNESEQVAEI</sequence>
<feature type="signal peptide" evidence="7">
    <location>
        <begin position="1"/>
        <end position="21"/>
    </location>
</feature>
<dbReference type="PROSITE" id="PS51470">
    <property type="entry name" value="FG_GAP"/>
    <property type="match status" value="1"/>
</dbReference>
<feature type="repeat" description="FG-GAP" evidence="4">
    <location>
        <begin position="122"/>
        <end position="178"/>
    </location>
</feature>
<keyword evidence="6" id="KW-0812">Transmembrane</keyword>
<evidence type="ECO:0000256" key="2">
    <source>
        <dbReference type="ARBA" id="ARBA00022737"/>
    </source>
</evidence>
<gene>
    <name evidence="8" type="ORF">PCOR1329_LOCUS20781</name>
</gene>
<protein>
    <submittedName>
        <fullName evidence="8">Uncharacterized protein</fullName>
    </submittedName>
</protein>
<proteinExistence type="predicted"/>
<dbReference type="PANTHER" id="PTHR36220:SF1">
    <property type="entry name" value="GAMMA TUBULIN COMPLEX COMPONENT C-TERMINAL DOMAIN-CONTAINING PROTEIN"/>
    <property type="match status" value="1"/>
</dbReference>
<reference evidence="8" key="1">
    <citation type="submission" date="2023-10" db="EMBL/GenBank/DDBJ databases">
        <authorList>
            <person name="Chen Y."/>
            <person name="Shah S."/>
            <person name="Dougan E. K."/>
            <person name="Thang M."/>
            <person name="Chan C."/>
        </authorList>
    </citation>
    <scope>NUCLEOTIDE SEQUENCE [LARGE SCALE GENOMIC DNA]</scope>
</reference>
<evidence type="ECO:0000256" key="5">
    <source>
        <dbReference type="SAM" id="MobiDB-lite"/>
    </source>
</evidence>
<evidence type="ECO:0000256" key="6">
    <source>
        <dbReference type="SAM" id="Phobius"/>
    </source>
</evidence>
<keyword evidence="9" id="KW-1185">Reference proteome</keyword>
<feature type="chain" id="PRO_5045433594" evidence="7">
    <location>
        <begin position="22"/>
        <end position="431"/>
    </location>
</feature>
<comment type="caution">
    <text evidence="8">The sequence shown here is derived from an EMBL/GenBank/DDBJ whole genome shotgun (WGS) entry which is preliminary data.</text>
</comment>
<keyword evidence="2" id="KW-0677">Repeat</keyword>
<dbReference type="EMBL" id="CAUYUJ010006757">
    <property type="protein sequence ID" value="CAK0818539.1"/>
    <property type="molecule type" value="Genomic_DNA"/>
</dbReference>
<feature type="transmembrane region" description="Helical" evidence="6">
    <location>
        <begin position="374"/>
        <end position="398"/>
    </location>
</feature>
<dbReference type="InterPro" id="IPR028994">
    <property type="entry name" value="Integrin_alpha_N"/>
</dbReference>
<organism evidence="8 9">
    <name type="scientific">Prorocentrum cordatum</name>
    <dbReference type="NCBI Taxonomy" id="2364126"/>
    <lineage>
        <taxon>Eukaryota</taxon>
        <taxon>Sar</taxon>
        <taxon>Alveolata</taxon>
        <taxon>Dinophyceae</taxon>
        <taxon>Prorocentrales</taxon>
        <taxon>Prorocentraceae</taxon>
        <taxon>Prorocentrum</taxon>
    </lineage>
</organism>
<feature type="region of interest" description="Disordered" evidence="5">
    <location>
        <begin position="403"/>
        <end position="431"/>
    </location>
</feature>
<dbReference type="SMART" id="SM00191">
    <property type="entry name" value="Int_alpha"/>
    <property type="match status" value="5"/>
</dbReference>
<evidence type="ECO:0000313" key="8">
    <source>
        <dbReference type="EMBL" id="CAK0818539.1"/>
    </source>
</evidence>
<dbReference type="InterPro" id="IPR013517">
    <property type="entry name" value="FG-GAP"/>
</dbReference>
<evidence type="ECO:0000256" key="4">
    <source>
        <dbReference type="PROSITE-ProRule" id="PRU00803"/>
    </source>
</evidence>
<feature type="compositionally biased region" description="Basic and acidic residues" evidence="5">
    <location>
        <begin position="406"/>
        <end position="421"/>
    </location>
</feature>